<dbReference type="OMA" id="IVNCINI"/>
<dbReference type="Gene3D" id="1.10.510.10">
    <property type="entry name" value="Transferase(Phosphotransferase) domain 1"/>
    <property type="match status" value="1"/>
</dbReference>
<evidence type="ECO:0000259" key="5">
    <source>
        <dbReference type="PROSITE" id="PS50011"/>
    </source>
</evidence>
<organism evidence="6 7">
    <name type="scientific">Entamoeba histolytica</name>
    <dbReference type="NCBI Taxonomy" id="5759"/>
    <lineage>
        <taxon>Eukaryota</taxon>
        <taxon>Amoebozoa</taxon>
        <taxon>Evosea</taxon>
        <taxon>Archamoebae</taxon>
        <taxon>Mastigamoebida</taxon>
        <taxon>Entamoebidae</taxon>
        <taxon>Entamoeba</taxon>
    </lineage>
</organism>
<evidence type="ECO:0000256" key="2">
    <source>
        <dbReference type="ARBA" id="ARBA00022741"/>
    </source>
</evidence>
<name>A0A5K1UQF8_ENTHI</name>
<proteinExistence type="inferred from homology"/>
<dbReference type="InterPro" id="IPR011009">
    <property type="entry name" value="Kinase-like_dom_sf"/>
</dbReference>
<evidence type="ECO:0000256" key="3">
    <source>
        <dbReference type="ARBA" id="ARBA00022840"/>
    </source>
</evidence>
<dbReference type="InterPro" id="IPR000719">
    <property type="entry name" value="Prot_kinase_dom"/>
</dbReference>
<dbReference type="PROSITE" id="PS50011">
    <property type="entry name" value="PROTEIN_KINASE_DOM"/>
    <property type="match status" value="1"/>
</dbReference>
<protein>
    <recommendedName>
        <fullName evidence="5">Protein kinase domain-containing protein</fullName>
    </recommendedName>
</protein>
<dbReference type="PANTHER" id="PTHR45832:SF22">
    <property type="entry name" value="SERINE_THREONINE-PROTEIN KINASE SAMKA-RELATED"/>
    <property type="match status" value="1"/>
</dbReference>
<dbReference type="InterPro" id="IPR051931">
    <property type="entry name" value="PAK3-like"/>
</dbReference>
<dbReference type="PANTHER" id="PTHR45832">
    <property type="entry name" value="SERINE/THREONINE-PROTEIN KINASE SAMKA-RELATED-RELATED"/>
    <property type="match status" value="1"/>
</dbReference>
<dbReference type="VEuPathDB" id="AmoebaDB:KM1_298000"/>
<dbReference type="VEuPathDB" id="AmoebaDB:EHI5A_157710"/>
<dbReference type="AlphaFoldDB" id="A0A5K1UQF8"/>
<comment type="similarity">
    <text evidence="1">Belongs to the protein kinase superfamily. STE Ser/Thr protein kinase family. STE20 subfamily.</text>
</comment>
<dbReference type="GO" id="GO:0005524">
    <property type="term" value="F:ATP binding"/>
    <property type="evidence" value="ECO:0007669"/>
    <property type="project" value="UniProtKB-KW"/>
</dbReference>
<feature type="transmembrane region" description="Helical" evidence="4">
    <location>
        <begin position="129"/>
        <end position="151"/>
    </location>
</feature>
<sequence length="496" mass="57478">MGTTQEMALYYFLASINLVFMIIELGIIIVFFIKCGKKLIHQHLYLFVFFLIFGLYVSLYFEMSQQIMNLILGLSTTLFILGINVQQNTYVILIGNPNKIIQGIMVLVTITHFVGVIAIHSLVTSQTNYLIFMNLLNSGSLTLLVLIQWSGLFQIRHSLHTKLGIIVSIVELLVNCVNILLTIHSIILTIDPLYINNEFIVLMNNILIIFAIFCITILTLIVNKIQKEGYEEFNEEHDIITNSYLVDISFLLHQHLFIEGKHSTIGKAIFLGSEVTYKQIPLSHLFDIDSLPKEIYSMKMINHPNLPHIGGVCRTNLNVYVIYDYSMPYTLNEIWNKPLRSYQIYKIINGMVSALHYLEQKGIIHYHLHSNNILINESCDKVIITDIFPLMKYWFINKQKKSYLLPSEMLEESYRIKCMNKNIKFIVQCLYRFVTHSTSLDIKQIPPQSDFRSILELWILPEYVMTTKKMLNDLLLLKTYLLQNPTHNSSLLFASN</sequence>
<dbReference type="VEuPathDB" id="AmoebaDB:EHI_150480"/>
<dbReference type="GO" id="GO:0004672">
    <property type="term" value="F:protein kinase activity"/>
    <property type="evidence" value="ECO:0007669"/>
    <property type="project" value="InterPro"/>
</dbReference>
<reference evidence="6 7" key="1">
    <citation type="submission" date="2016-05" db="EMBL/GenBank/DDBJ databases">
        <title>First whole genome sequencing of Entamoeba histolytica HM1:IMSS-clone-6.</title>
        <authorList>
            <person name="Mukherjee Avik.K."/>
            <person name="Izumyama S."/>
            <person name="Nakada-Tsukui K."/>
            <person name="Nozaki T."/>
        </authorList>
    </citation>
    <scope>NUCLEOTIDE SEQUENCE [LARGE SCALE GENOMIC DNA]</scope>
    <source>
        <strain evidence="6 7">HM1:IMSS clone 6</strain>
    </source>
</reference>
<keyword evidence="4" id="KW-0472">Membrane</keyword>
<feature type="transmembrane region" description="Helical" evidence="4">
    <location>
        <begin position="67"/>
        <end position="83"/>
    </location>
</feature>
<feature type="transmembrane region" description="Helical" evidence="4">
    <location>
        <begin position="199"/>
        <end position="222"/>
    </location>
</feature>
<evidence type="ECO:0000256" key="1">
    <source>
        <dbReference type="ARBA" id="ARBA00008874"/>
    </source>
</evidence>
<keyword evidence="2" id="KW-0547">Nucleotide-binding</keyword>
<accession>A0A5K1UQF8</accession>
<gene>
    <name evidence="6" type="ORF">CL6EHI_150480</name>
</gene>
<comment type="caution">
    <text evidence="6">The sequence shown here is derived from an EMBL/GenBank/DDBJ whole genome shotgun (WGS) entry which is preliminary data.</text>
</comment>
<evidence type="ECO:0000313" key="7">
    <source>
        <dbReference type="Proteomes" id="UP000078387"/>
    </source>
</evidence>
<dbReference type="SUPFAM" id="SSF56112">
    <property type="entry name" value="Protein kinase-like (PK-like)"/>
    <property type="match status" value="1"/>
</dbReference>
<feature type="transmembrane region" description="Helical" evidence="4">
    <location>
        <begin position="104"/>
        <end position="123"/>
    </location>
</feature>
<dbReference type="VEuPathDB" id="AmoebaDB:EHI7A_197010"/>
<feature type="transmembrane region" description="Helical" evidence="4">
    <location>
        <begin position="12"/>
        <end position="32"/>
    </location>
</feature>
<keyword evidence="4" id="KW-0812">Transmembrane</keyword>
<keyword evidence="4" id="KW-1133">Transmembrane helix</keyword>
<feature type="domain" description="Protein kinase" evidence="5">
    <location>
        <begin position="251"/>
        <end position="496"/>
    </location>
</feature>
<dbReference type="EMBL" id="BDEQ01000001">
    <property type="protein sequence ID" value="GAT95309.1"/>
    <property type="molecule type" value="Genomic_DNA"/>
</dbReference>
<dbReference type="SMART" id="SM00220">
    <property type="entry name" value="S_TKc"/>
    <property type="match status" value="1"/>
</dbReference>
<evidence type="ECO:0000313" key="6">
    <source>
        <dbReference type="EMBL" id="GAT95309.1"/>
    </source>
</evidence>
<evidence type="ECO:0000256" key="4">
    <source>
        <dbReference type="SAM" id="Phobius"/>
    </source>
</evidence>
<dbReference type="VEuPathDB" id="AmoebaDB:EHI8A_233020"/>
<feature type="transmembrane region" description="Helical" evidence="4">
    <location>
        <begin position="163"/>
        <end position="187"/>
    </location>
</feature>
<keyword evidence="3" id="KW-0067">ATP-binding</keyword>
<dbReference type="Proteomes" id="UP000078387">
    <property type="component" value="Unassembled WGS sequence"/>
</dbReference>
<dbReference type="Pfam" id="PF00069">
    <property type="entry name" value="Pkinase"/>
    <property type="match status" value="1"/>
</dbReference>
<dbReference type="FunFam" id="1.10.510.10:FF:001359">
    <property type="entry name" value="Serine-threonine protein kinase, putative"/>
    <property type="match status" value="1"/>
</dbReference>
<feature type="transmembrane region" description="Helical" evidence="4">
    <location>
        <begin position="44"/>
        <end position="61"/>
    </location>
</feature>